<sequence>MQRISYQSKFPARKKFPVLHYEILERVKELDLAHQLRLLEEVSILIRKQATQGSSRSILELQGLGKETWKDVNVKDYIEQERASWNG</sequence>
<name>A0A9X7J3P1_9FIRM</name>
<dbReference type="EMBL" id="PVXL01000046">
    <property type="protein sequence ID" value="PRR72405.1"/>
    <property type="molecule type" value="Genomic_DNA"/>
</dbReference>
<dbReference type="Proteomes" id="UP000239430">
    <property type="component" value="Unassembled WGS sequence"/>
</dbReference>
<keyword evidence="2" id="KW-1185">Reference proteome</keyword>
<dbReference type="AlphaFoldDB" id="A0A9X7J3P1"/>
<protein>
    <submittedName>
        <fullName evidence="1">Uncharacterized protein</fullName>
    </submittedName>
</protein>
<evidence type="ECO:0000313" key="2">
    <source>
        <dbReference type="Proteomes" id="UP000239430"/>
    </source>
</evidence>
<organism evidence="1 2">
    <name type="scientific">Neomoorella stamsii</name>
    <dbReference type="NCBI Taxonomy" id="1266720"/>
    <lineage>
        <taxon>Bacteria</taxon>
        <taxon>Bacillati</taxon>
        <taxon>Bacillota</taxon>
        <taxon>Clostridia</taxon>
        <taxon>Neomoorellales</taxon>
        <taxon>Neomoorellaceae</taxon>
        <taxon>Neomoorella</taxon>
    </lineage>
</organism>
<accession>A0A9X7J3P1</accession>
<gene>
    <name evidence="1" type="ORF">MOST_21160</name>
</gene>
<proteinExistence type="predicted"/>
<evidence type="ECO:0000313" key="1">
    <source>
        <dbReference type="EMBL" id="PRR72405.1"/>
    </source>
</evidence>
<comment type="caution">
    <text evidence="1">The sequence shown here is derived from an EMBL/GenBank/DDBJ whole genome shotgun (WGS) entry which is preliminary data.</text>
</comment>
<reference evidence="1 2" key="1">
    <citation type="submission" date="2018-03" db="EMBL/GenBank/DDBJ databases">
        <title>Genome sequence of Moorella stamsii DSM 26217.</title>
        <authorList>
            <person name="Poehlein A."/>
            <person name="Daniel R."/>
        </authorList>
    </citation>
    <scope>NUCLEOTIDE SEQUENCE [LARGE SCALE GENOMIC DNA]</scope>
    <source>
        <strain evidence="2">DSM 26217</strain>
    </source>
</reference>